<sequence>MKAQDTKTLPRFRSDIERDFFAQWPTPEAEQQSAEQQVNTNPKNKKKKKKKTASVTMELPVVLDLAVWMAKCKETIYNWFNNHQLSKGRRTGKVGKNVQLTLQPSGSRIPSESQIYSKLYYETRMKPQVELELQRLKPEDETKGDDGIEGDKHITIINRVTAEVYKKETEEIKTQVHAEREARIKAKETMTDAMKTVLDPATQTTPAGLMLAQAALPDMIQDFVNTLTERTCWSFMVLAGGPCAVRDGVIWTIAVHSSMNAHGCHFGQSHAKFKDNILAPFSKFLHGVYPAGVCETFRSTSSEDPNTVSLASATQDLVTPTSASSTHQEAPVTPAPAALIVVTVTASAASCMAQAPPPPVMPNPLASSPSSKPCPVTTPVMPAAAPIPEMKMPVMPTTAPMVVTPDTTTAASMAVQMPPPRACGAIASSLTSLEGVAPAPTTSLATNPGIPMGNLHVHAPAAMPGSTLRVAAASVGGAGAFVDVAGAFLAGGGSGGTGYAHGGGFGNGCSNNSGYGANGGYSGGYGNSNGYGNSGGYGHAMAYGNAAGYTQHNTTTDSVVGGVGFGGRVTGGTYMQTATQNIPVLQDSSAANQATNRDGYNFPDIPYGTNGDEEMFTLMPEFFPPDLLAGLSEPNEIMMSQIIGEDQDLQMNSLGGQMPAEAAYTSQLLLPQPIPEGITPPSSLPTVLTSIEELATAPQVSAETPSEKPKHGGPKATKQANNKNKNCGPHTQKPMTSKEVVPLTAKDMPISPPEWLTTAHMYLKEGADDAGWLECVAAWFRFEEQVLLESTSHRLAAKHRPDALSRWLSSRKYPPPAVEDQAAFGGQWIGWWNSLQPEWHQVEAQDHFPLPLSKAEDGDDVMLLRKGGPSGLVTVMISLKWWTTDARWKEAITDVKDCLKQVVKGTKKRKASTQQRRGSKRSRKV</sequence>
<feature type="region of interest" description="Disordered" evidence="1">
    <location>
        <begin position="903"/>
        <end position="925"/>
    </location>
</feature>
<protein>
    <submittedName>
        <fullName evidence="2">Uncharacterized protein</fullName>
    </submittedName>
</protein>
<evidence type="ECO:0000313" key="2">
    <source>
        <dbReference type="EMBL" id="CAA7263145.1"/>
    </source>
</evidence>
<dbReference type="OrthoDB" id="2989119at2759"/>
<comment type="caution">
    <text evidence="2">The sequence shown here is derived from an EMBL/GenBank/DDBJ whole genome shotgun (WGS) entry which is preliminary data.</text>
</comment>
<feature type="compositionally biased region" description="Polar residues" evidence="1">
    <location>
        <begin position="29"/>
        <end position="42"/>
    </location>
</feature>
<proteinExistence type="predicted"/>
<gene>
    <name evidence="2" type="ORF">AAE3_LOCUS5377</name>
</gene>
<name>A0A8S0VRE0_CYCAE</name>
<feature type="compositionally biased region" description="Basic residues" evidence="1">
    <location>
        <begin position="43"/>
        <end position="52"/>
    </location>
</feature>
<dbReference type="Proteomes" id="UP000467700">
    <property type="component" value="Unassembled WGS sequence"/>
</dbReference>
<feature type="compositionally biased region" description="Low complexity" evidence="1">
    <location>
        <begin position="715"/>
        <end position="726"/>
    </location>
</feature>
<dbReference type="EMBL" id="CACVBS010000038">
    <property type="protein sequence ID" value="CAA7263145.1"/>
    <property type="molecule type" value="Genomic_DNA"/>
</dbReference>
<feature type="region of interest" description="Disordered" evidence="1">
    <location>
        <begin position="697"/>
        <end position="736"/>
    </location>
</feature>
<reference evidence="2 3" key="1">
    <citation type="submission" date="2020-01" db="EMBL/GenBank/DDBJ databases">
        <authorList>
            <person name="Gupta K D."/>
        </authorList>
    </citation>
    <scope>NUCLEOTIDE SEQUENCE [LARGE SCALE GENOMIC DNA]</scope>
</reference>
<accession>A0A8S0VRE0</accession>
<feature type="compositionally biased region" description="Basic residues" evidence="1">
    <location>
        <begin position="905"/>
        <end position="925"/>
    </location>
</feature>
<dbReference type="AlphaFoldDB" id="A0A8S0VRE0"/>
<organism evidence="2 3">
    <name type="scientific">Cyclocybe aegerita</name>
    <name type="common">Black poplar mushroom</name>
    <name type="synonym">Agrocybe aegerita</name>
    <dbReference type="NCBI Taxonomy" id="1973307"/>
    <lineage>
        <taxon>Eukaryota</taxon>
        <taxon>Fungi</taxon>
        <taxon>Dikarya</taxon>
        <taxon>Basidiomycota</taxon>
        <taxon>Agaricomycotina</taxon>
        <taxon>Agaricomycetes</taxon>
        <taxon>Agaricomycetidae</taxon>
        <taxon>Agaricales</taxon>
        <taxon>Agaricineae</taxon>
        <taxon>Bolbitiaceae</taxon>
        <taxon>Cyclocybe</taxon>
    </lineage>
</organism>
<evidence type="ECO:0000313" key="3">
    <source>
        <dbReference type="Proteomes" id="UP000467700"/>
    </source>
</evidence>
<keyword evidence="3" id="KW-1185">Reference proteome</keyword>
<evidence type="ECO:0000256" key="1">
    <source>
        <dbReference type="SAM" id="MobiDB-lite"/>
    </source>
</evidence>
<feature type="region of interest" description="Disordered" evidence="1">
    <location>
        <begin position="23"/>
        <end position="53"/>
    </location>
</feature>